<keyword evidence="4" id="KW-1185">Reference proteome</keyword>
<reference evidence="3 4" key="1">
    <citation type="journal article" date="2024" name="Nat. Commun.">
        <title>Phylogenomics reveals the evolutionary origins of lichenization in chlorophyte algae.</title>
        <authorList>
            <person name="Puginier C."/>
            <person name="Libourel C."/>
            <person name="Otte J."/>
            <person name="Skaloud P."/>
            <person name="Haon M."/>
            <person name="Grisel S."/>
            <person name="Petersen M."/>
            <person name="Berrin J.G."/>
            <person name="Delaux P.M."/>
            <person name="Dal Grande F."/>
            <person name="Keller J."/>
        </authorList>
    </citation>
    <scope>NUCLEOTIDE SEQUENCE [LARGE SCALE GENOMIC DNA]</scope>
    <source>
        <strain evidence="3 4">SAG 2523</strain>
    </source>
</reference>
<dbReference type="PANTHER" id="PTHR46438">
    <property type="entry name" value="ALPHA/BETA-HYDROLASES SUPERFAMILY PROTEIN"/>
    <property type="match status" value="1"/>
</dbReference>
<evidence type="ECO:0000259" key="2">
    <source>
        <dbReference type="Pfam" id="PF00561"/>
    </source>
</evidence>
<dbReference type="InterPro" id="IPR000073">
    <property type="entry name" value="AB_hydrolase_1"/>
</dbReference>
<dbReference type="Pfam" id="PF00561">
    <property type="entry name" value="Abhydrolase_1"/>
    <property type="match status" value="1"/>
</dbReference>
<proteinExistence type="predicted"/>
<evidence type="ECO:0000313" key="4">
    <source>
        <dbReference type="Proteomes" id="UP001485043"/>
    </source>
</evidence>
<organism evidence="3 4">
    <name type="scientific">Apatococcus fuscideae</name>
    <dbReference type="NCBI Taxonomy" id="2026836"/>
    <lineage>
        <taxon>Eukaryota</taxon>
        <taxon>Viridiplantae</taxon>
        <taxon>Chlorophyta</taxon>
        <taxon>core chlorophytes</taxon>
        <taxon>Trebouxiophyceae</taxon>
        <taxon>Chlorellales</taxon>
        <taxon>Chlorellaceae</taxon>
        <taxon>Apatococcus</taxon>
    </lineage>
</organism>
<dbReference type="InterPro" id="IPR029058">
    <property type="entry name" value="AB_hydrolase_fold"/>
</dbReference>
<dbReference type="AlphaFoldDB" id="A0AAW1SNV5"/>
<feature type="region of interest" description="Disordered" evidence="1">
    <location>
        <begin position="239"/>
        <end position="286"/>
    </location>
</feature>
<dbReference type="PRINTS" id="PR00111">
    <property type="entry name" value="ABHYDROLASE"/>
</dbReference>
<dbReference type="GO" id="GO:0009507">
    <property type="term" value="C:chloroplast"/>
    <property type="evidence" value="ECO:0007669"/>
    <property type="project" value="TreeGrafter"/>
</dbReference>
<gene>
    <name evidence="3" type="ORF">WJX84_012261</name>
</gene>
<protein>
    <recommendedName>
        <fullName evidence="2">AB hydrolase-1 domain-containing protein</fullName>
    </recommendedName>
</protein>
<dbReference type="Gene3D" id="3.40.50.1820">
    <property type="entry name" value="alpha/beta hydrolase"/>
    <property type="match status" value="1"/>
</dbReference>
<comment type="caution">
    <text evidence="3">The sequence shown here is derived from an EMBL/GenBank/DDBJ whole genome shotgun (WGS) entry which is preliminary data.</text>
</comment>
<dbReference type="PANTHER" id="PTHR46438:SF2">
    <property type="entry name" value="ALPHA_BETA-HYDROLASES SUPERFAMILY PROTEIN"/>
    <property type="match status" value="1"/>
</dbReference>
<dbReference type="SUPFAM" id="SSF53474">
    <property type="entry name" value="alpha/beta-Hydrolases"/>
    <property type="match status" value="1"/>
</dbReference>
<dbReference type="EMBL" id="JALJOV010001256">
    <property type="protein sequence ID" value="KAK9851145.1"/>
    <property type="molecule type" value="Genomic_DNA"/>
</dbReference>
<dbReference type="Proteomes" id="UP001485043">
    <property type="component" value="Unassembled WGS sequence"/>
</dbReference>
<feature type="domain" description="AB hydrolase-1" evidence="2">
    <location>
        <begin position="99"/>
        <end position="203"/>
    </location>
</feature>
<feature type="compositionally biased region" description="Low complexity" evidence="1">
    <location>
        <begin position="247"/>
        <end position="263"/>
    </location>
</feature>
<evidence type="ECO:0000256" key="1">
    <source>
        <dbReference type="SAM" id="MobiDB-lite"/>
    </source>
</evidence>
<name>A0AAW1SNV5_9CHLO</name>
<accession>A0AAW1SNV5</accession>
<evidence type="ECO:0000313" key="3">
    <source>
        <dbReference type="EMBL" id="KAK9851145.1"/>
    </source>
</evidence>
<sequence>MQLPTVERSARLQILPPSADRLVQHSSSRCHPRQSSWLTHPAARQHRLFASLTQARVEPVLEIDAHNHERLQYREKGWNYWKWQNHCIHYITAGPEDGPPIVLVHGFGASAYHWRYNIPDLAKKYRVYAVDLLGFGWSDKALVSYDGYTIWQEQLSDFIKQQVGGKPVVLVGNSLGGYNSLATAAQYPELVRGVVLVNAAGRFEEVKEAVEAPIEAALTGPERAGLEASLELASDQAALSASEPVRQSESSPAQAAQSQTSAADIERQDPGPSKPFGLGSRPDASPSLMQRIVSPLKTMAMRTAVFASFIAAKQPSRIRSVLKQVYTDDTNIDDELAGSMLAALSSTAATSGYQSREALRHQLEQGNAALPGHQHAADV</sequence>